<protein>
    <submittedName>
        <fullName evidence="1">Uncharacterized protein</fullName>
    </submittedName>
</protein>
<feature type="non-terminal residue" evidence="1">
    <location>
        <position position="1"/>
    </location>
</feature>
<organism evidence="1">
    <name type="scientific">Nothobranchius pienaari</name>
    <dbReference type="NCBI Taxonomy" id="704102"/>
    <lineage>
        <taxon>Eukaryota</taxon>
        <taxon>Metazoa</taxon>
        <taxon>Chordata</taxon>
        <taxon>Craniata</taxon>
        <taxon>Vertebrata</taxon>
        <taxon>Euteleostomi</taxon>
        <taxon>Actinopterygii</taxon>
        <taxon>Neopterygii</taxon>
        <taxon>Teleostei</taxon>
        <taxon>Neoteleostei</taxon>
        <taxon>Acanthomorphata</taxon>
        <taxon>Ovalentaria</taxon>
        <taxon>Atherinomorphae</taxon>
        <taxon>Cyprinodontiformes</taxon>
        <taxon>Nothobranchiidae</taxon>
        <taxon>Nothobranchius</taxon>
    </lineage>
</organism>
<reference evidence="1" key="1">
    <citation type="submission" date="2016-05" db="EMBL/GenBank/DDBJ databases">
        <authorList>
            <person name="Lavstsen T."/>
            <person name="Jespersen J.S."/>
        </authorList>
    </citation>
    <scope>NUCLEOTIDE SEQUENCE</scope>
    <source>
        <tissue evidence="1">Brain</tissue>
    </source>
</reference>
<sequence>EGTGQGLLSVQVRIPTLVLLGHLSAHVGNNSETRRGVGVIGLAHHKSSIMNTVFRHKGPYGLLAPGYL</sequence>
<proteinExistence type="predicted"/>
<gene>
    <name evidence="1" type="primary">Nfu_g_1_023574</name>
</gene>
<feature type="non-terminal residue" evidence="1">
    <location>
        <position position="68"/>
    </location>
</feature>
<reference evidence="1" key="2">
    <citation type="submission" date="2016-06" db="EMBL/GenBank/DDBJ databases">
        <title>The genome of a short-lived fish provides insights into sex chromosome evolution and the genetic control of aging.</title>
        <authorList>
            <person name="Reichwald K."/>
            <person name="Felder M."/>
            <person name="Petzold A."/>
            <person name="Koch P."/>
            <person name="Groth M."/>
            <person name="Platzer M."/>
        </authorList>
    </citation>
    <scope>NUCLEOTIDE SEQUENCE</scope>
    <source>
        <tissue evidence="1">Brain</tissue>
    </source>
</reference>
<accession>A0A1A8L433</accession>
<dbReference type="AlphaFoldDB" id="A0A1A8L433"/>
<dbReference type="EMBL" id="HAEF01001764">
    <property type="protein sequence ID" value="SBR39146.1"/>
    <property type="molecule type" value="Transcribed_RNA"/>
</dbReference>
<evidence type="ECO:0000313" key="1">
    <source>
        <dbReference type="EMBL" id="SBR39146.1"/>
    </source>
</evidence>
<name>A0A1A8L433_9TELE</name>